<dbReference type="EMBL" id="FR796430">
    <property type="protein sequence ID" value="CAJ08061.1"/>
    <property type="molecule type" value="Genomic_DNA"/>
</dbReference>
<dbReference type="Proteomes" id="UP000000542">
    <property type="component" value="Chromosome 34"/>
</dbReference>
<keyword evidence="1" id="KW-0833">Ubl conjugation pathway</keyword>
<dbReference type="HOGENOM" id="CLU_856499_0_0_1"/>
<dbReference type="VEuPathDB" id="TriTrypDB:LmjF.34.3400"/>
<protein>
    <recommendedName>
        <fullName evidence="2">HECT domain-containing protein</fullName>
    </recommendedName>
</protein>
<dbReference type="OMA" id="ASQEWNT"/>
<evidence type="ECO:0000259" key="2">
    <source>
        <dbReference type="Pfam" id="PF00632"/>
    </source>
</evidence>
<reference evidence="3 4" key="1">
    <citation type="journal article" date="2005" name="Science">
        <title>The genome of the kinetoplastid parasite, Leishmania major.</title>
        <authorList>
            <person name="Ivens A.C."/>
            <person name="Peacock C.S."/>
            <person name="Worthey E.A."/>
            <person name="Murphy L."/>
            <person name="Aggarwal G."/>
            <person name="Berriman M."/>
            <person name="Sisk E."/>
            <person name="Rajandream M.A."/>
            <person name="Adlem E."/>
            <person name="Aert R."/>
            <person name="Anupama A."/>
            <person name="Apostolou Z."/>
            <person name="Attipoe P."/>
            <person name="Bason N."/>
            <person name="Bauser C."/>
            <person name="Beck A."/>
            <person name="Beverley S.M."/>
            <person name="Bianchettin G."/>
            <person name="Borzym K."/>
            <person name="Bothe G."/>
            <person name="Bruschi C.V."/>
            <person name="Collins M."/>
            <person name="Cadag E."/>
            <person name="Ciarloni L."/>
            <person name="Clayton C."/>
            <person name="Coulson R.M."/>
            <person name="Cronin A."/>
            <person name="Cruz A.K."/>
            <person name="Davies R.M."/>
            <person name="De Gaudenzi J."/>
            <person name="Dobson D.E."/>
            <person name="Duesterhoeft A."/>
            <person name="Fazelina G."/>
            <person name="Fosker N."/>
            <person name="Frasch A.C."/>
            <person name="Fraser A."/>
            <person name="Fuchs M."/>
            <person name="Gabel C."/>
            <person name="Goble A."/>
            <person name="Goffeau A."/>
            <person name="Harris D."/>
            <person name="Hertz-Fowler C."/>
            <person name="Hilbert H."/>
            <person name="Horn D."/>
            <person name="Huang Y."/>
            <person name="Klages S."/>
            <person name="Knights A."/>
            <person name="Kube M."/>
            <person name="Larke N."/>
            <person name="Litvin L."/>
            <person name="Lord A."/>
            <person name="Louie T."/>
            <person name="Marra M."/>
            <person name="Masuy D."/>
            <person name="Matthews K."/>
            <person name="Michaeli S."/>
            <person name="Mottram J.C."/>
            <person name="Muller-Auer S."/>
            <person name="Munden H."/>
            <person name="Nelson S."/>
            <person name="Norbertczak H."/>
            <person name="Oliver K."/>
            <person name="O'neil S."/>
            <person name="Pentony M."/>
            <person name="Pohl T.M."/>
            <person name="Price C."/>
            <person name="Purnelle B."/>
            <person name="Quail M.A."/>
            <person name="Rabbinowitsch E."/>
            <person name="Reinhardt R."/>
            <person name="Rieger M."/>
            <person name="Rinta J."/>
            <person name="Robben J."/>
            <person name="Robertson L."/>
            <person name="Ruiz J.C."/>
            <person name="Rutter S."/>
            <person name="Saunders D."/>
            <person name="Schafer M."/>
            <person name="Schein J."/>
            <person name="Schwartz D.C."/>
            <person name="Seeger K."/>
            <person name="Seyler A."/>
            <person name="Sharp S."/>
            <person name="Shin H."/>
            <person name="Sivam D."/>
            <person name="Squares R."/>
            <person name="Squares S."/>
            <person name="Tosato V."/>
            <person name="Vogt C."/>
            <person name="Volckaert G."/>
            <person name="Wambutt R."/>
            <person name="Warren T."/>
            <person name="Wedler H."/>
            <person name="Woodward J."/>
            <person name="Zhou S."/>
            <person name="Zimmermann W."/>
            <person name="Smith D.F."/>
            <person name="Blackwell J.M."/>
            <person name="Stuart K.D."/>
            <person name="Barrell B."/>
            <person name="Myler P.J."/>
        </authorList>
    </citation>
    <scope>NUCLEOTIDE SEQUENCE [LARGE SCALE GENOMIC DNA]</scope>
    <source>
        <strain evidence="4">MHOM/IL/81/Friedlin</strain>
    </source>
</reference>
<keyword evidence="4" id="KW-1185">Reference proteome</keyword>
<dbReference type="InterPro" id="IPR035983">
    <property type="entry name" value="Hect_E3_ubiquitin_ligase"/>
</dbReference>
<evidence type="ECO:0000256" key="1">
    <source>
        <dbReference type="ARBA" id="ARBA00022786"/>
    </source>
</evidence>
<dbReference type="Gene3D" id="3.30.2160.10">
    <property type="entry name" value="Hect, E3 ligase catalytic domain"/>
    <property type="match status" value="1"/>
</dbReference>
<evidence type="ECO:0000313" key="4">
    <source>
        <dbReference type="Proteomes" id="UP000000542"/>
    </source>
</evidence>
<feature type="domain" description="HECT" evidence="2">
    <location>
        <begin position="38"/>
        <end position="109"/>
    </location>
</feature>
<dbReference type="eggNOG" id="ENOG502SMRE">
    <property type="taxonomic scope" value="Eukaryota"/>
</dbReference>
<dbReference type="SMR" id="Q4Q2K4"/>
<accession>Q4Q2K4</accession>
<sequence length="325" mass="36717">MNEAAPFCVAPQTWQGGLARYPVSQSHVWNNNIILQPEDIDVEVFNAMSQVESQYNKNEISVEDFEMLQLTFCLFTVNQSCYDLIPNGREIRVTQANAFEFFQRVHAAYDNMKQRPALNQPTQSNHRPRLRTSGTRLRLTGQDTDSLEWIRWTAQNNPAALAFHPDEPLRWAVVPRSRDFMIRVQPEGENTFVDPDHLTLFLDMLAVLLTEIERAISVFGYYPPNCVSAAPVECADEYSIYTSHTTRATRLPFPSQRVNSRGFSALHKFPMPVTAAAAAAAAAATEQNRRTVRRASSADLENQRALCSPTHDTGGLLAPFQEWNV</sequence>
<dbReference type="GO" id="GO:0004842">
    <property type="term" value="F:ubiquitin-protein transferase activity"/>
    <property type="evidence" value="ECO:0007669"/>
    <property type="project" value="InterPro"/>
</dbReference>
<name>Q4Q2K4_LEIMA</name>
<dbReference type="SUPFAM" id="SSF56204">
    <property type="entry name" value="Hect, E3 ligase catalytic domain"/>
    <property type="match status" value="1"/>
</dbReference>
<dbReference type="Pfam" id="PF00632">
    <property type="entry name" value="HECT"/>
    <property type="match status" value="1"/>
</dbReference>
<dbReference type="RefSeq" id="XP_001686444.1">
    <property type="nucleotide sequence ID" value="XM_001686392.1"/>
</dbReference>
<gene>
    <name evidence="3" type="ORF">LMJF_34_3400</name>
</gene>
<dbReference type="InParanoid" id="Q4Q2K4"/>
<reference evidence="3 4" key="2">
    <citation type="journal article" date="2011" name="Genome Res.">
        <title>Chromosome and gene copy number variation allow major structural change between species and strains of Leishmania.</title>
        <authorList>
            <person name="Rogers M.B."/>
            <person name="Hilley J.D."/>
            <person name="Dickens N.J."/>
            <person name="Wilkes J."/>
            <person name="Bates P.A."/>
            <person name="Depledge D.P."/>
            <person name="Harris D."/>
            <person name="Her Y."/>
            <person name="Herzyk P."/>
            <person name="Imamura H."/>
            <person name="Otto T.D."/>
            <person name="Sanders M."/>
            <person name="Seeger K."/>
            <person name="Dujardin J.C."/>
            <person name="Berriman M."/>
            <person name="Smith D.F."/>
            <person name="Hertz-Fowler C."/>
            <person name="Mottram J.C."/>
        </authorList>
    </citation>
    <scope>NUCLEOTIDE SEQUENCE [LARGE SCALE GENOMIC DNA]</scope>
    <source>
        <strain evidence="4">MHOM/IL/81/Friedlin</strain>
    </source>
</reference>
<dbReference type="KEGG" id="lma:LMJF_34_3400"/>
<dbReference type="GeneID" id="5655117"/>
<dbReference type="AlphaFoldDB" id="Q4Q2K4"/>
<dbReference type="VEuPathDB" id="TriTrypDB:LMJSD75_340040100"/>
<evidence type="ECO:0000313" key="3">
    <source>
        <dbReference type="EMBL" id="CAJ08061.1"/>
    </source>
</evidence>
<organism evidence="3 4">
    <name type="scientific">Leishmania major</name>
    <dbReference type="NCBI Taxonomy" id="5664"/>
    <lineage>
        <taxon>Eukaryota</taxon>
        <taxon>Discoba</taxon>
        <taxon>Euglenozoa</taxon>
        <taxon>Kinetoplastea</taxon>
        <taxon>Metakinetoplastina</taxon>
        <taxon>Trypanosomatida</taxon>
        <taxon>Trypanosomatidae</taxon>
        <taxon>Leishmaniinae</taxon>
        <taxon>Leishmania</taxon>
    </lineage>
</organism>
<dbReference type="InterPro" id="IPR000569">
    <property type="entry name" value="HECT_dom"/>
</dbReference>
<proteinExistence type="predicted"/>
<dbReference type="VEuPathDB" id="TriTrypDB:LMJFC_340044300"/>
<dbReference type="VEuPathDB" id="TriTrypDB:LMJLV39_340039800"/>